<keyword evidence="2" id="KW-0732">Signal</keyword>
<dbReference type="EMBL" id="NEVM01000005">
    <property type="protein sequence ID" value="OZI31466.1"/>
    <property type="molecule type" value="Genomic_DNA"/>
</dbReference>
<dbReference type="Gene3D" id="3.40.190.10">
    <property type="entry name" value="Periplasmic binding protein-like II"/>
    <property type="match status" value="1"/>
</dbReference>
<dbReference type="InterPro" id="IPR005064">
    <property type="entry name" value="BUG"/>
</dbReference>
<dbReference type="PIRSF" id="PIRSF017082">
    <property type="entry name" value="YflP"/>
    <property type="match status" value="1"/>
</dbReference>
<feature type="signal peptide" evidence="2">
    <location>
        <begin position="1"/>
        <end position="23"/>
    </location>
</feature>
<dbReference type="PANTHER" id="PTHR42928:SF5">
    <property type="entry name" value="BLR1237 PROTEIN"/>
    <property type="match status" value="1"/>
</dbReference>
<accession>A0A261S290</accession>
<dbReference type="Proteomes" id="UP000216020">
    <property type="component" value="Unassembled WGS sequence"/>
</dbReference>
<dbReference type="AlphaFoldDB" id="A0A261S290"/>
<organism evidence="3 4">
    <name type="scientific">Bordetella genomosp. 10</name>
    <dbReference type="NCBI Taxonomy" id="1416804"/>
    <lineage>
        <taxon>Bacteria</taxon>
        <taxon>Pseudomonadati</taxon>
        <taxon>Pseudomonadota</taxon>
        <taxon>Betaproteobacteria</taxon>
        <taxon>Burkholderiales</taxon>
        <taxon>Alcaligenaceae</taxon>
        <taxon>Bordetella</taxon>
    </lineage>
</organism>
<proteinExistence type="inferred from homology"/>
<evidence type="ECO:0000313" key="3">
    <source>
        <dbReference type="EMBL" id="OZI31466.1"/>
    </source>
</evidence>
<dbReference type="OrthoDB" id="8629357at2"/>
<sequence length="319" mass="34161">MRTFKPAVIATALAIACASPALAANTPITMYVPFSAGGSTDILARVIAKDIGEALDTSVVVENKPGAEGFIAARQLKAAKPDGNTLMLVTTSVYAINQAIFTQVPYDSGKDFVTVDVMASSPNVFLAPANSKYNSIKDLVDAARAKPDGVFYGTGATMHLLNSKWLEALSNTKMAGVNYKGSAAVYPDLISGRVDFMVDQPLSSMSFIQSKQLKVLAVTSKQRWPQMPDVPTVAEQGYPSFSTTSWWALIAPAGTPPETVKKLHDAVRKGLAKQDTQEKIKQIGADINQMSLEEAQAYTASELQKWKSIADSAHVKLSN</sequence>
<dbReference type="InterPro" id="IPR042100">
    <property type="entry name" value="Bug_dom1"/>
</dbReference>
<name>A0A261S290_9BORD</name>
<dbReference type="RefSeq" id="WP_094855875.1">
    <property type="nucleotide sequence ID" value="NZ_NEVM01000005.1"/>
</dbReference>
<reference evidence="4" key="1">
    <citation type="submission" date="2017-05" db="EMBL/GenBank/DDBJ databases">
        <title>Complete and WGS of Bordetella genogroups.</title>
        <authorList>
            <person name="Spilker T."/>
            <person name="Lipuma J."/>
        </authorList>
    </citation>
    <scope>NUCLEOTIDE SEQUENCE [LARGE SCALE GENOMIC DNA]</scope>
    <source>
        <strain evidence="4">AU16122</strain>
    </source>
</reference>
<gene>
    <name evidence="3" type="ORF">CAL29_26575</name>
</gene>
<evidence type="ECO:0008006" key="5">
    <source>
        <dbReference type="Google" id="ProtNLM"/>
    </source>
</evidence>
<evidence type="ECO:0000313" key="4">
    <source>
        <dbReference type="Proteomes" id="UP000216020"/>
    </source>
</evidence>
<dbReference type="SUPFAM" id="SSF53850">
    <property type="entry name" value="Periplasmic binding protein-like II"/>
    <property type="match status" value="1"/>
</dbReference>
<dbReference type="CDD" id="cd07012">
    <property type="entry name" value="PBP2_Bug_TTT"/>
    <property type="match status" value="1"/>
</dbReference>
<evidence type="ECO:0000256" key="2">
    <source>
        <dbReference type="SAM" id="SignalP"/>
    </source>
</evidence>
<keyword evidence="4" id="KW-1185">Reference proteome</keyword>
<dbReference type="Gene3D" id="3.40.190.150">
    <property type="entry name" value="Bordetella uptake gene, domain 1"/>
    <property type="match status" value="1"/>
</dbReference>
<feature type="chain" id="PRO_5012447170" description="ABC transporter substrate-binding protein" evidence="2">
    <location>
        <begin position="24"/>
        <end position="319"/>
    </location>
</feature>
<comment type="similarity">
    <text evidence="1">Belongs to the UPF0065 (bug) family.</text>
</comment>
<dbReference type="PANTHER" id="PTHR42928">
    <property type="entry name" value="TRICARBOXYLATE-BINDING PROTEIN"/>
    <property type="match status" value="1"/>
</dbReference>
<dbReference type="Pfam" id="PF03401">
    <property type="entry name" value="TctC"/>
    <property type="match status" value="1"/>
</dbReference>
<comment type="caution">
    <text evidence="3">The sequence shown here is derived from an EMBL/GenBank/DDBJ whole genome shotgun (WGS) entry which is preliminary data.</text>
</comment>
<dbReference type="PROSITE" id="PS51257">
    <property type="entry name" value="PROKAR_LIPOPROTEIN"/>
    <property type="match status" value="1"/>
</dbReference>
<protein>
    <recommendedName>
        <fullName evidence="5">ABC transporter substrate-binding protein</fullName>
    </recommendedName>
</protein>
<evidence type="ECO:0000256" key="1">
    <source>
        <dbReference type="ARBA" id="ARBA00006987"/>
    </source>
</evidence>